<feature type="signal peptide" evidence="4">
    <location>
        <begin position="1"/>
        <end position="17"/>
    </location>
</feature>
<dbReference type="InterPro" id="IPR005535">
    <property type="entry name" value="Cyclotide"/>
</dbReference>
<dbReference type="Pfam" id="PF03784">
    <property type="entry name" value="Cyclotide"/>
    <property type="match status" value="1"/>
</dbReference>
<dbReference type="InterPro" id="IPR036146">
    <property type="entry name" value="Cyclotide_sf"/>
</dbReference>
<keyword evidence="4" id="KW-0732">Signal</keyword>
<name>A9P3S2_MELRA</name>
<evidence type="ECO:0000256" key="3">
    <source>
        <dbReference type="ARBA" id="ARBA00023157"/>
    </source>
</evidence>
<accession>A9P3S2</accession>
<organism evidence="5">
    <name type="scientific">Melicytus ramiflorus</name>
    <name type="common">Whitey wood</name>
    <dbReference type="NCBI Taxonomy" id="316498"/>
    <lineage>
        <taxon>Eukaryota</taxon>
        <taxon>Viridiplantae</taxon>
        <taxon>Streptophyta</taxon>
        <taxon>Embryophyta</taxon>
        <taxon>Tracheophyta</taxon>
        <taxon>Spermatophyta</taxon>
        <taxon>Magnoliopsida</taxon>
        <taxon>eudicotyledons</taxon>
        <taxon>Gunneridae</taxon>
        <taxon>Pentapetalae</taxon>
        <taxon>rosids</taxon>
        <taxon>fabids</taxon>
        <taxon>Malpighiales</taxon>
        <taxon>Violaceae</taxon>
        <taxon>Melicytus</taxon>
    </lineage>
</organism>
<dbReference type="GO" id="GO:0006952">
    <property type="term" value="P:defense response"/>
    <property type="evidence" value="ECO:0007669"/>
    <property type="project" value="UniProtKB-KW"/>
</dbReference>
<dbReference type="AlphaFoldDB" id="A9P3S2"/>
<dbReference type="PROSITE" id="PS51052">
    <property type="entry name" value="CYCLOTIDE"/>
    <property type="match status" value="1"/>
</dbReference>
<evidence type="ECO:0000256" key="1">
    <source>
        <dbReference type="ARBA" id="ARBA00009663"/>
    </source>
</evidence>
<dbReference type="EMBL" id="EF103479">
    <property type="protein sequence ID" value="ABO21630.1"/>
    <property type="molecule type" value="mRNA"/>
</dbReference>
<keyword evidence="2" id="KW-0611">Plant defense</keyword>
<reference evidence="5" key="1">
    <citation type="submission" date="2006-11" db="EMBL/GenBank/DDBJ databases">
        <title>First cyclotides from Melicytus (Violaceae) define the conserved protein and gene architecture.</title>
        <authorList>
            <person name="Trabi M."/>
            <person name="Mylne J.S."/>
            <person name="Bharathi R."/>
            <person name="Sando L."/>
            <person name="Craik D.J."/>
        </authorList>
    </citation>
    <scope>NUCLEOTIDE SEQUENCE</scope>
</reference>
<proteinExistence type="evidence at transcript level"/>
<keyword evidence="3" id="KW-1015">Disulfide bond</keyword>
<sequence length="100" mass="10447">MLVGVVLIATFATAAFAALDKDAITPGAIHALSKSMKLPTDAVNVLTKSKTLVSPTKLAEEFLNDANDGVNGIPCGESCVYLPCFTTIIGCKCQGKVCYH</sequence>
<evidence type="ECO:0000313" key="5">
    <source>
        <dbReference type="EMBL" id="ABO21630.1"/>
    </source>
</evidence>
<comment type="similarity">
    <text evidence="1">Belongs to the cyclotide family. Moebuis subfamily.</text>
</comment>
<protein>
    <submittedName>
        <fullName evidence="5">Cyclotide protein Mra13</fullName>
    </submittedName>
</protein>
<dbReference type="SUPFAM" id="SSF57038">
    <property type="entry name" value="Cyclotides"/>
    <property type="match status" value="1"/>
</dbReference>
<feature type="chain" id="PRO_5002739768" evidence="4">
    <location>
        <begin position="18"/>
        <end position="100"/>
    </location>
</feature>
<evidence type="ECO:0000256" key="2">
    <source>
        <dbReference type="ARBA" id="ARBA00022821"/>
    </source>
</evidence>
<evidence type="ECO:0000256" key="4">
    <source>
        <dbReference type="SAM" id="SignalP"/>
    </source>
</evidence>